<reference evidence="2" key="1">
    <citation type="submission" date="2018-06" db="EMBL/GenBank/DDBJ databases">
        <authorList>
            <consortium name="Pathogen Informatics"/>
        </authorList>
    </citation>
    <scope>NUCLEOTIDE SEQUENCE [LARGE SCALE GENOMIC DNA]</scope>
    <source>
        <strain evidence="2">NCTC10132</strain>
    </source>
</reference>
<accession>A0A3B0PTB8</accession>
<name>A0A3B0PTB8_9BACT</name>
<evidence type="ECO:0000313" key="2">
    <source>
        <dbReference type="Proteomes" id="UP000257559"/>
    </source>
</evidence>
<proteinExistence type="predicted"/>
<dbReference type="KEGG" id="medw:NCTC10132_01205"/>
<gene>
    <name evidence="1" type="ORF">NCTC10132_01205</name>
</gene>
<dbReference type="AlphaFoldDB" id="A0A3B0PTB8"/>
<organism evidence="1 2">
    <name type="scientific">Mycoplasmopsis edwardii</name>
    <dbReference type="NCBI Taxonomy" id="53558"/>
    <lineage>
        <taxon>Bacteria</taxon>
        <taxon>Bacillati</taxon>
        <taxon>Mycoplasmatota</taxon>
        <taxon>Mycoplasmoidales</taxon>
        <taxon>Metamycoplasmataceae</taxon>
        <taxon>Mycoplasmopsis</taxon>
    </lineage>
</organism>
<evidence type="ECO:0000313" key="1">
    <source>
        <dbReference type="EMBL" id="SYV97835.1"/>
    </source>
</evidence>
<protein>
    <submittedName>
        <fullName evidence="1">Uncharacterized protein</fullName>
    </submittedName>
</protein>
<dbReference type="Proteomes" id="UP000257559">
    <property type="component" value="Chromosome"/>
</dbReference>
<sequence length="70" mass="8288">MALINENNVPSQINFLKSDANEKRSFNVFQVDTFSLCSITSFLTDLIDFYIHLHIMDMKLLILHVYHLQW</sequence>
<feature type="non-terminal residue" evidence="1">
    <location>
        <position position="70"/>
    </location>
</feature>
<keyword evidence="2" id="KW-1185">Reference proteome</keyword>
<dbReference type="EMBL" id="LS991951">
    <property type="protein sequence ID" value="SYV97835.1"/>
    <property type="molecule type" value="Genomic_DNA"/>
</dbReference>